<name>A0A139HUC7_9PEZI</name>
<dbReference type="InterPro" id="IPR001138">
    <property type="entry name" value="Zn2Cys6_DnaBD"/>
</dbReference>
<dbReference type="GO" id="GO:0008270">
    <property type="term" value="F:zinc ion binding"/>
    <property type="evidence" value="ECO:0007669"/>
    <property type="project" value="InterPro"/>
</dbReference>
<organism evidence="5 6">
    <name type="scientific">Pseudocercospora eumusae</name>
    <dbReference type="NCBI Taxonomy" id="321146"/>
    <lineage>
        <taxon>Eukaryota</taxon>
        <taxon>Fungi</taxon>
        <taxon>Dikarya</taxon>
        <taxon>Ascomycota</taxon>
        <taxon>Pezizomycotina</taxon>
        <taxon>Dothideomycetes</taxon>
        <taxon>Dothideomycetidae</taxon>
        <taxon>Mycosphaerellales</taxon>
        <taxon>Mycosphaerellaceae</taxon>
        <taxon>Pseudocercospora</taxon>
    </lineage>
</organism>
<comment type="subcellular location">
    <subcellularLocation>
        <location evidence="1">Nucleus</location>
    </subcellularLocation>
</comment>
<dbReference type="OrthoDB" id="4835445at2759"/>
<dbReference type="STRING" id="321146.A0A139HUC7"/>
<dbReference type="InterPro" id="IPR021858">
    <property type="entry name" value="Fun_TF"/>
</dbReference>
<dbReference type="GO" id="GO:0005634">
    <property type="term" value="C:nucleus"/>
    <property type="evidence" value="ECO:0007669"/>
    <property type="project" value="UniProtKB-SubCell"/>
</dbReference>
<dbReference type="AlphaFoldDB" id="A0A139HUC7"/>
<evidence type="ECO:0000256" key="3">
    <source>
        <dbReference type="SAM" id="MobiDB-lite"/>
    </source>
</evidence>
<evidence type="ECO:0000313" key="6">
    <source>
        <dbReference type="Proteomes" id="UP000070133"/>
    </source>
</evidence>
<evidence type="ECO:0000256" key="1">
    <source>
        <dbReference type="ARBA" id="ARBA00004123"/>
    </source>
</evidence>
<dbReference type="GO" id="GO:0000976">
    <property type="term" value="F:transcription cis-regulatory region binding"/>
    <property type="evidence" value="ECO:0007669"/>
    <property type="project" value="TreeGrafter"/>
</dbReference>
<protein>
    <recommendedName>
        <fullName evidence="4">Zn(2)-C6 fungal-type domain-containing protein</fullName>
    </recommendedName>
</protein>
<dbReference type="PROSITE" id="PS00463">
    <property type="entry name" value="ZN2_CY6_FUNGAL_1"/>
    <property type="match status" value="1"/>
</dbReference>
<feature type="domain" description="Zn(2)-C6 fungal-type" evidence="4">
    <location>
        <begin position="17"/>
        <end position="45"/>
    </location>
</feature>
<dbReference type="Pfam" id="PF00172">
    <property type="entry name" value="Zn_clus"/>
    <property type="match status" value="1"/>
</dbReference>
<proteinExistence type="predicted"/>
<comment type="caution">
    <text evidence="5">The sequence shown here is derived from an EMBL/GenBank/DDBJ whole genome shotgun (WGS) entry which is preliminary data.</text>
</comment>
<feature type="region of interest" description="Disordered" evidence="3">
    <location>
        <begin position="59"/>
        <end position="110"/>
    </location>
</feature>
<keyword evidence="2" id="KW-0539">Nucleus</keyword>
<feature type="compositionally biased region" description="Low complexity" evidence="3">
    <location>
        <begin position="1"/>
        <end position="11"/>
    </location>
</feature>
<feature type="compositionally biased region" description="Polar residues" evidence="3">
    <location>
        <begin position="97"/>
        <end position="108"/>
    </location>
</feature>
<reference evidence="5 6" key="1">
    <citation type="submission" date="2015-07" db="EMBL/GenBank/DDBJ databases">
        <title>Comparative genomics of the Sigatoka disease complex on banana suggests a link between parallel evolutionary changes in Pseudocercospora fijiensis and Pseudocercospora eumusae and increased virulence on the banana host.</title>
        <authorList>
            <person name="Chang T.-C."/>
            <person name="Salvucci A."/>
            <person name="Crous P.W."/>
            <person name="Stergiopoulos I."/>
        </authorList>
    </citation>
    <scope>NUCLEOTIDE SEQUENCE [LARGE SCALE GENOMIC DNA]</scope>
    <source>
        <strain evidence="5 6">CBS 114824</strain>
    </source>
</reference>
<gene>
    <name evidence="5" type="ORF">AC578_386</name>
</gene>
<evidence type="ECO:0000256" key="2">
    <source>
        <dbReference type="ARBA" id="ARBA00023242"/>
    </source>
</evidence>
<dbReference type="PROSITE" id="PS50048">
    <property type="entry name" value="ZN2_CY6_FUNGAL_2"/>
    <property type="match status" value="1"/>
</dbReference>
<keyword evidence="6" id="KW-1185">Reference proteome</keyword>
<dbReference type="PANTHER" id="PTHR37534">
    <property type="entry name" value="TRANSCRIPTIONAL ACTIVATOR PROTEIN UGA3"/>
    <property type="match status" value="1"/>
</dbReference>
<dbReference type="InterPro" id="IPR036864">
    <property type="entry name" value="Zn2-C6_fun-type_DNA-bd_sf"/>
</dbReference>
<dbReference type="PANTHER" id="PTHR37534:SF11">
    <property type="entry name" value="ZN(II)2CYS6 TRANSCRIPTION FACTOR (EUROFUNG)"/>
    <property type="match status" value="1"/>
</dbReference>
<dbReference type="SUPFAM" id="SSF57701">
    <property type="entry name" value="Zn2/Cys6 DNA-binding domain"/>
    <property type="match status" value="1"/>
</dbReference>
<dbReference type="GO" id="GO:0045944">
    <property type="term" value="P:positive regulation of transcription by RNA polymerase II"/>
    <property type="evidence" value="ECO:0007669"/>
    <property type="project" value="TreeGrafter"/>
</dbReference>
<dbReference type="GO" id="GO:0000981">
    <property type="term" value="F:DNA-binding transcription factor activity, RNA polymerase II-specific"/>
    <property type="evidence" value="ECO:0007669"/>
    <property type="project" value="InterPro"/>
</dbReference>
<dbReference type="EMBL" id="LFZN01000009">
    <property type="protein sequence ID" value="KXT05952.1"/>
    <property type="molecule type" value="Genomic_DNA"/>
</dbReference>
<dbReference type="Proteomes" id="UP000070133">
    <property type="component" value="Unassembled WGS sequence"/>
</dbReference>
<sequence length="643" mass="71346">MSSKQSLSSKTSKSRNGCHRCKTKHIKCDETKPRCQICIAQGAECPGYAKQLRWSNKHEVYADRPKKRAKTGAETTGASYQHDHNATSPSKSPPDLASTNGPVQSTRLPASAEAAEVSWSMTEPYGFEDLGHSFMVPDLISPSWSDVQVGNAFLAGDFWGDHSADSAIDLSSILSPLQTDSSKRENGKRKATVPADANASSSSAGLLQTFYRMAVPGKVPGFSDQDLVSYYFDHVCAIFACFDSEMNPFRTWVMDRFGNDKTTSLTIQAMAGSHLANFYPHMAAMGIAKRSQAWKSLQHDLPSLKAGKTTADSVLLNLLLLGLSCSWNNSSGLGLQYLCIARSLVQIKLQKECGPNDEFILDALIYWEMLASFVDPVPMLPFSGIKSPELHIPPKPSPRMPHSWTGLASESIYILAEVGRVLRRRDKKGLVTKIDDEWSSILENALYAIEIPQPDDVVDYNDPKTSKVDLIAMAEAYRHIALLEIYRSNPKLLLSRVRDGTVLEDLNHLSLSVNEAYHDELDSMLARIAVHVIDTIKGVHISSGACKLLPLIVVVAGSQLKMPDNEPSNTEIHDAVLEARYVVEQRLTVMSRRYPQRPMSAMLDIVKEVWQRLDPRECESSRADTNAHWLDIMHEKSWQVIMG</sequence>
<evidence type="ECO:0000313" key="5">
    <source>
        <dbReference type="EMBL" id="KXT05952.1"/>
    </source>
</evidence>
<dbReference type="SMART" id="SM00066">
    <property type="entry name" value="GAL4"/>
    <property type="match status" value="1"/>
</dbReference>
<accession>A0A139HUC7</accession>
<dbReference type="CDD" id="cd00067">
    <property type="entry name" value="GAL4"/>
    <property type="match status" value="1"/>
</dbReference>
<evidence type="ECO:0000259" key="4">
    <source>
        <dbReference type="PROSITE" id="PS50048"/>
    </source>
</evidence>
<feature type="region of interest" description="Disordered" evidence="3">
    <location>
        <begin position="1"/>
        <end position="20"/>
    </location>
</feature>
<dbReference type="Gene3D" id="4.10.240.10">
    <property type="entry name" value="Zn(2)-C6 fungal-type DNA-binding domain"/>
    <property type="match status" value="1"/>
</dbReference>
<dbReference type="Pfam" id="PF11951">
    <property type="entry name" value="Fungal_trans_2"/>
    <property type="match status" value="1"/>
</dbReference>